<gene>
    <name evidence="2" type="ORF">CK203_019981</name>
</gene>
<dbReference type="EMBL" id="QGNW01000066">
    <property type="protein sequence ID" value="RVX03450.1"/>
    <property type="molecule type" value="Genomic_DNA"/>
</dbReference>
<name>A0A438J3A2_VITVI</name>
<evidence type="ECO:0000313" key="3">
    <source>
        <dbReference type="Proteomes" id="UP000288805"/>
    </source>
</evidence>
<evidence type="ECO:0000313" key="2">
    <source>
        <dbReference type="EMBL" id="RVX03450.1"/>
    </source>
</evidence>
<comment type="caution">
    <text evidence="2">The sequence shown here is derived from an EMBL/GenBank/DDBJ whole genome shotgun (WGS) entry which is preliminary data.</text>
</comment>
<dbReference type="AlphaFoldDB" id="A0A438J3A2"/>
<feature type="region of interest" description="Disordered" evidence="1">
    <location>
        <begin position="240"/>
        <end position="263"/>
    </location>
</feature>
<dbReference type="PANTHER" id="PTHR34193">
    <property type="entry name" value="OS11G0199801 PROTEIN"/>
    <property type="match status" value="1"/>
</dbReference>
<evidence type="ECO:0000256" key="1">
    <source>
        <dbReference type="SAM" id="MobiDB-lite"/>
    </source>
</evidence>
<organism evidence="2 3">
    <name type="scientific">Vitis vinifera</name>
    <name type="common">Grape</name>
    <dbReference type="NCBI Taxonomy" id="29760"/>
    <lineage>
        <taxon>Eukaryota</taxon>
        <taxon>Viridiplantae</taxon>
        <taxon>Streptophyta</taxon>
        <taxon>Embryophyta</taxon>
        <taxon>Tracheophyta</taxon>
        <taxon>Spermatophyta</taxon>
        <taxon>Magnoliopsida</taxon>
        <taxon>eudicotyledons</taxon>
        <taxon>Gunneridae</taxon>
        <taxon>Pentapetalae</taxon>
        <taxon>rosids</taxon>
        <taxon>Vitales</taxon>
        <taxon>Vitaceae</taxon>
        <taxon>Viteae</taxon>
        <taxon>Vitis</taxon>
    </lineage>
</organism>
<feature type="region of interest" description="Disordered" evidence="1">
    <location>
        <begin position="63"/>
        <end position="100"/>
    </location>
</feature>
<feature type="compositionally biased region" description="Basic and acidic residues" evidence="1">
    <location>
        <begin position="146"/>
        <end position="160"/>
    </location>
</feature>
<dbReference type="PANTHER" id="PTHR34193:SF1">
    <property type="entry name" value="EXPRESSED PROTEIN"/>
    <property type="match status" value="1"/>
</dbReference>
<reference evidence="2 3" key="1">
    <citation type="journal article" date="2018" name="PLoS Genet.">
        <title>Population sequencing reveals clonal diversity and ancestral inbreeding in the grapevine cultivar Chardonnay.</title>
        <authorList>
            <person name="Roach M.J."/>
            <person name="Johnson D.L."/>
            <person name="Bohlmann J."/>
            <person name="van Vuuren H.J."/>
            <person name="Jones S.J."/>
            <person name="Pretorius I.S."/>
            <person name="Schmidt S.A."/>
            <person name="Borneman A.R."/>
        </authorList>
    </citation>
    <scope>NUCLEOTIDE SEQUENCE [LARGE SCALE GENOMIC DNA]</scope>
    <source>
        <strain evidence="3">cv. Chardonnay</strain>
        <tissue evidence="2">Leaf</tissue>
    </source>
</reference>
<dbReference type="Proteomes" id="UP000288805">
    <property type="component" value="Unassembled WGS sequence"/>
</dbReference>
<feature type="compositionally biased region" description="Low complexity" evidence="1">
    <location>
        <begin position="250"/>
        <end position="263"/>
    </location>
</feature>
<feature type="compositionally biased region" description="Basic residues" evidence="1">
    <location>
        <begin position="161"/>
        <end position="172"/>
    </location>
</feature>
<feature type="compositionally biased region" description="Low complexity" evidence="1">
    <location>
        <begin position="74"/>
        <end position="85"/>
    </location>
</feature>
<feature type="region of interest" description="Disordered" evidence="1">
    <location>
        <begin position="141"/>
        <end position="184"/>
    </location>
</feature>
<protein>
    <submittedName>
        <fullName evidence="2">Uncharacterized protein</fullName>
    </submittedName>
</protein>
<proteinExistence type="predicted"/>
<sequence>MLDPRTELSANRAVAGINDSYGSWGSMRFDGRPQRSARNHENYGAWNGGDWQFGAEAKVEDESGVCSPPLWKTSPSGSPNGGNSPLHRRHHQNHYRSLSPASRMQAIAQGQRELMEMVRNMPESCYELSLKDLVERPVVQAPQDPFPEKRNFGDEIATSREKKKVKDRKKKNDTKPKMGRSGSLDNGGFLLKMVFPVSFRLKKKKNSATNTCSKVSPKPLASDGSAKSVDKEWWKKKVTVSGESDGGGTTSNSGSSGSSSSSSICSNRSSSRKFANFIFTKQFGNLLTEELCPVDNEMGTAQASATEWLIHCLLVLLALQEKENKGLMELPPMDWSRQ</sequence>
<accession>A0A438J3A2</accession>
<feature type="region of interest" description="Disordered" evidence="1">
    <location>
        <begin position="206"/>
        <end position="227"/>
    </location>
</feature>